<evidence type="ECO:0000256" key="7">
    <source>
        <dbReference type="ARBA" id="ARBA00023204"/>
    </source>
</evidence>
<dbReference type="GO" id="GO:0046872">
    <property type="term" value="F:metal ion binding"/>
    <property type="evidence" value="ECO:0007669"/>
    <property type="project" value="UniProtKB-KW"/>
</dbReference>
<dbReference type="GO" id="GO:0051539">
    <property type="term" value="F:4 iron, 4 sulfur cluster binding"/>
    <property type="evidence" value="ECO:0007669"/>
    <property type="project" value="UniProtKB-KW"/>
</dbReference>
<keyword evidence="6" id="KW-0411">Iron-sulfur</keyword>
<feature type="domain" description="Uracil-DNA glycosylase-like" evidence="8">
    <location>
        <begin position="102"/>
        <end position="246"/>
    </location>
</feature>
<dbReference type="InterPro" id="IPR005122">
    <property type="entry name" value="Uracil-DNA_glycosylase-like"/>
</dbReference>
<evidence type="ECO:0000313" key="10">
    <source>
        <dbReference type="Proteomes" id="UP000823630"/>
    </source>
</evidence>
<evidence type="ECO:0000259" key="8">
    <source>
        <dbReference type="SMART" id="SM00986"/>
    </source>
</evidence>
<keyword evidence="5" id="KW-0408">Iron</keyword>
<comment type="caution">
    <text evidence="9">The sequence shown here is derived from an EMBL/GenBank/DDBJ whole genome shotgun (WGS) entry which is preliminary data.</text>
</comment>
<evidence type="ECO:0000256" key="2">
    <source>
        <dbReference type="ARBA" id="ARBA00022723"/>
    </source>
</evidence>
<evidence type="ECO:0000256" key="5">
    <source>
        <dbReference type="ARBA" id="ARBA00023004"/>
    </source>
</evidence>
<keyword evidence="7" id="KW-0234">DNA repair</keyword>
<dbReference type="PANTHER" id="PTHR33693">
    <property type="entry name" value="TYPE-5 URACIL-DNA GLYCOSYLASE"/>
    <property type="match status" value="1"/>
</dbReference>
<dbReference type="EMBL" id="JADINC010000067">
    <property type="protein sequence ID" value="MBO8425615.1"/>
    <property type="molecule type" value="Genomic_DNA"/>
</dbReference>
<reference evidence="9" key="2">
    <citation type="journal article" date="2021" name="PeerJ">
        <title>Extensive microbial diversity within the chicken gut microbiome revealed by metagenomics and culture.</title>
        <authorList>
            <person name="Gilroy R."/>
            <person name="Ravi A."/>
            <person name="Getino M."/>
            <person name="Pursley I."/>
            <person name="Horton D.L."/>
            <person name="Alikhan N.F."/>
            <person name="Baker D."/>
            <person name="Gharbi K."/>
            <person name="Hall N."/>
            <person name="Watson M."/>
            <person name="Adriaenssens E.M."/>
            <person name="Foster-Nyarko E."/>
            <person name="Jarju S."/>
            <person name="Secka A."/>
            <person name="Antonio M."/>
            <person name="Oren A."/>
            <person name="Chaudhuri R.R."/>
            <person name="La Ragione R."/>
            <person name="Hildebrand F."/>
            <person name="Pallen M.J."/>
        </authorList>
    </citation>
    <scope>NUCLEOTIDE SEQUENCE</scope>
    <source>
        <strain evidence="9">8207</strain>
    </source>
</reference>
<dbReference type="SMART" id="SM00986">
    <property type="entry name" value="UDG"/>
    <property type="match status" value="1"/>
</dbReference>
<keyword evidence="3" id="KW-0227">DNA damage</keyword>
<dbReference type="GO" id="GO:0006281">
    <property type="term" value="P:DNA repair"/>
    <property type="evidence" value="ECO:0007669"/>
    <property type="project" value="UniProtKB-KW"/>
</dbReference>
<dbReference type="SUPFAM" id="SSF52141">
    <property type="entry name" value="Uracil-DNA glycosylase-like"/>
    <property type="match status" value="1"/>
</dbReference>
<dbReference type="AlphaFoldDB" id="A0A9D9GSI7"/>
<keyword evidence="4" id="KW-0378">Hydrolase</keyword>
<dbReference type="Pfam" id="PF03167">
    <property type="entry name" value="UDG"/>
    <property type="match status" value="1"/>
</dbReference>
<evidence type="ECO:0000256" key="1">
    <source>
        <dbReference type="ARBA" id="ARBA00022485"/>
    </source>
</evidence>
<dbReference type="Proteomes" id="UP000823630">
    <property type="component" value="Unassembled WGS sequence"/>
</dbReference>
<dbReference type="InterPro" id="IPR036895">
    <property type="entry name" value="Uracil-DNA_glycosylase-like_sf"/>
</dbReference>
<dbReference type="Gene3D" id="3.40.470.10">
    <property type="entry name" value="Uracil-DNA glycosylase-like domain"/>
    <property type="match status" value="1"/>
</dbReference>
<dbReference type="InterPro" id="IPR051536">
    <property type="entry name" value="UDG_Type-4/5"/>
</dbReference>
<keyword evidence="2" id="KW-0479">Metal-binding</keyword>
<organism evidence="9 10">
    <name type="scientific">Candidatus Enterousia avistercoris</name>
    <dbReference type="NCBI Taxonomy" id="2840788"/>
    <lineage>
        <taxon>Bacteria</taxon>
        <taxon>Pseudomonadati</taxon>
        <taxon>Pseudomonadota</taxon>
        <taxon>Alphaproteobacteria</taxon>
        <taxon>Candidatus Enterousia</taxon>
    </lineage>
</organism>
<dbReference type="GO" id="GO:0097506">
    <property type="term" value="F:deaminated base DNA N-glycosylase activity"/>
    <property type="evidence" value="ECO:0007669"/>
    <property type="project" value="UniProtKB-ARBA"/>
</dbReference>
<protein>
    <submittedName>
        <fullName evidence="9">Uracil-DNA glycosylase</fullName>
    </submittedName>
</protein>
<dbReference type="CDD" id="cd10030">
    <property type="entry name" value="UDG-F4_TTUDGA_SPO1dp_like"/>
    <property type="match status" value="1"/>
</dbReference>
<gene>
    <name evidence="9" type="ORF">IAC69_04025</name>
</gene>
<evidence type="ECO:0000256" key="6">
    <source>
        <dbReference type="ARBA" id="ARBA00023014"/>
    </source>
</evidence>
<evidence type="ECO:0000256" key="4">
    <source>
        <dbReference type="ARBA" id="ARBA00022801"/>
    </source>
</evidence>
<sequence>MNDWDLRDLTLAGIQWELTDIPFVIASAPQAHEPTTTRTPGGAANARTPTAIVPPIAPEQTISVETAVAMAARPGDAASLNRMIAEFNHPLRAGATNVILPHIAPNPNGLVIITDIPSADDDANGQILSGAAGELLDKMLAAIDMSRENVSIVPLLFWRTPGGRTPSREEMDLGRPFVNKMLGFLKPRIIMTLGTLPAMEIGKITLAQGHGIVKELDSGVKLMPLFHPNYLMLKPGAKRDAWNALQSVQKMLKNPNE</sequence>
<evidence type="ECO:0000256" key="3">
    <source>
        <dbReference type="ARBA" id="ARBA00022763"/>
    </source>
</evidence>
<reference evidence="9" key="1">
    <citation type="submission" date="2020-10" db="EMBL/GenBank/DDBJ databases">
        <authorList>
            <person name="Gilroy R."/>
        </authorList>
    </citation>
    <scope>NUCLEOTIDE SEQUENCE</scope>
    <source>
        <strain evidence="9">8207</strain>
    </source>
</reference>
<accession>A0A9D9GSI7</accession>
<proteinExistence type="predicted"/>
<evidence type="ECO:0000313" key="9">
    <source>
        <dbReference type="EMBL" id="MBO8425615.1"/>
    </source>
</evidence>
<dbReference type="SMART" id="SM00987">
    <property type="entry name" value="UreE_C"/>
    <property type="match status" value="1"/>
</dbReference>
<name>A0A9D9GSI7_9PROT</name>
<keyword evidence="1" id="KW-0004">4Fe-4S</keyword>